<gene>
    <name evidence="1" type="ORF">GCM10007298_36830</name>
</gene>
<sequence>MEIAASGSVGGPITPGPASCMAPYPNRVTVTSPNGQLPPGRGEDVLIRVPFVSGGLSLAILAG</sequence>
<organism evidence="1 2">
    <name type="scientific">Williamsia phyllosphaerae</name>
    <dbReference type="NCBI Taxonomy" id="885042"/>
    <lineage>
        <taxon>Bacteria</taxon>
        <taxon>Bacillati</taxon>
        <taxon>Actinomycetota</taxon>
        <taxon>Actinomycetes</taxon>
        <taxon>Mycobacteriales</taxon>
        <taxon>Nocardiaceae</taxon>
        <taxon>Williamsia</taxon>
    </lineage>
</organism>
<proteinExistence type="predicted"/>
<reference evidence="2" key="1">
    <citation type="journal article" date="2019" name="Int. J. Syst. Evol. Microbiol.">
        <title>The Global Catalogue of Microorganisms (GCM) 10K type strain sequencing project: providing services to taxonomists for standard genome sequencing and annotation.</title>
        <authorList>
            <consortium name="The Broad Institute Genomics Platform"/>
            <consortium name="The Broad Institute Genome Sequencing Center for Infectious Disease"/>
            <person name="Wu L."/>
            <person name="Ma J."/>
        </authorList>
    </citation>
    <scope>NUCLEOTIDE SEQUENCE [LARGE SCALE GENOMIC DNA]</scope>
    <source>
        <strain evidence="2">CCM 7855</strain>
    </source>
</reference>
<name>A0ABQ1V5R6_9NOCA</name>
<dbReference type="EMBL" id="BMCS01000002">
    <property type="protein sequence ID" value="GGF37702.1"/>
    <property type="molecule type" value="Genomic_DNA"/>
</dbReference>
<protein>
    <submittedName>
        <fullName evidence="1">Uncharacterized protein</fullName>
    </submittedName>
</protein>
<evidence type="ECO:0000313" key="2">
    <source>
        <dbReference type="Proteomes" id="UP000632454"/>
    </source>
</evidence>
<keyword evidence="2" id="KW-1185">Reference proteome</keyword>
<evidence type="ECO:0000313" key="1">
    <source>
        <dbReference type="EMBL" id="GGF37702.1"/>
    </source>
</evidence>
<accession>A0ABQ1V5R6</accession>
<comment type="caution">
    <text evidence="1">The sequence shown here is derived from an EMBL/GenBank/DDBJ whole genome shotgun (WGS) entry which is preliminary data.</text>
</comment>
<dbReference type="Proteomes" id="UP000632454">
    <property type="component" value="Unassembled WGS sequence"/>
</dbReference>